<evidence type="ECO:0000256" key="1">
    <source>
        <dbReference type="ARBA" id="ARBA00004886"/>
    </source>
</evidence>
<dbReference type="AlphaFoldDB" id="V5SAS7"/>
<comment type="pathway">
    <text evidence="1">Cofactor biosynthesis; pyrroloquinoline quinone biosynthesis.</text>
</comment>
<protein>
    <recommendedName>
        <fullName evidence="3">Coenzyme PQQ synthesis protein A</fullName>
    </recommendedName>
</protein>
<organism evidence="5 6">
    <name type="scientific">Hyphomicrobium nitrativorans NL23</name>
    <dbReference type="NCBI Taxonomy" id="1029756"/>
    <lineage>
        <taxon>Bacteria</taxon>
        <taxon>Pseudomonadati</taxon>
        <taxon>Pseudomonadota</taxon>
        <taxon>Alphaproteobacteria</taxon>
        <taxon>Hyphomicrobiales</taxon>
        <taxon>Hyphomicrobiaceae</taxon>
        <taxon>Hyphomicrobium</taxon>
    </lineage>
</organism>
<dbReference type="EMBL" id="CP006912">
    <property type="protein sequence ID" value="AHB47871.1"/>
    <property type="molecule type" value="Genomic_DNA"/>
</dbReference>
<dbReference type="UniPathway" id="UPA00539"/>
<keyword evidence="4" id="KW-0884">PQQ biosynthesis</keyword>
<evidence type="ECO:0000256" key="4">
    <source>
        <dbReference type="ARBA" id="ARBA00022905"/>
    </source>
</evidence>
<dbReference type="PATRIC" id="fig|1029756.8.peg.1031"/>
<dbReference type="NCBIfam" id="TIGR02107">
    <property type="entry name" value="PQQ_syn_pqqA"/>
    <property type="match status" value="1"/>
</dbReference>
<dbReference type="GO" id="GO:0018189">
    <property type="term" value="P:pyrroloquinoline quinone biosynthetic process"/>
    <property type="evidence" value="ECO:0007669"/>
    <property type="project" value="UniProtKB-UniPathway"/>
</dbReference>
<evidence type="ECO:0000256" key="3">
    <source>
        <dbReference type="ARBA" id="ARBA00015086"/>
    </source>
</evidence>
<evidence type="ECO:0000313" key="6">
    <source>
        <dbReference type="Proteomes" id="UP000018542"/>
    </source>
</evidence>
<dbReference type="InterPro" id="IPR011725">
    <property type="entry name" value="PQQ_synth_PqqA"/>
</dbReference>
<dbReference type="HOGENOM" id="CLU_219399_0_0_5"/>
<evidence type="ECO:0000313" key="5">
    <source>
        <dbReference type="EMBL" id="AHB47871.1"/>
    </source>
</evidence>
<dbReference type="STRING" id="1029756.W911_04905"/>
<dbReference type="KEGG" id="hni:W911_04905"/>
<name>V5SAS7_9HYPH</name>
<gene>
    <name evidence="5" type="ORF">W911_04905</name>
</gene>
<evidence type="ECO:0000256" key="2">
    <source>
        <dbReference type="ARBA" id="ARBA00009325"/>
    </source>
</evidence>
<comment type="similarity">
    <text evidence="2">Belongs to the PqqA family.</text>
</comment>
<proteinExistence type="inferred from homology"/>
<reference evidence="5 6" key="1">
    <citation type="journal article" date="2014" name="Genome Announc.">
        <title>Complete Genome Sequence of Hyphomicrobium nitrativorans Strain NL23, a Denitrifying Bacterium Isolated from Biofilm of a Methanol-Fed Denitrification System Treating Seawater at the Montreal Biodome.</title>
        <authorList>
            <person name="Martineau C."/>
            <person name="Villeneuve C."/>
            <person name="Mauffrey F."/>
            <person name="Villemur R."/>
        </authorList>
    </citation>
    <scope>NUCLEOTIDE SEQUENCE [LARGE SCALE GENOMIC DNA]</scope>
    <source>
        <strain evidence="5">NL23</strain>
    </source>
</reference>
<sequence length="29" mass="3285">MKIWNAPQVREQAVGLEVTSYLPAEIDII</sequence>
<keyword evidence="6" id="KW-1185">Reference proteome</keyword>
<dbReference type="Pfam" id="PF08042">
    <property type="entry name" value="PqqA"/>
    <property type="match status" value="1"/>
</dbReference>
<dbReference type="Proteomes" id="UP000018542">
    <property type="component" value="Chromosome"/>
</dbReference>
<accession>V5SAS7</accession>
<dbReference type="RefSeq" id="WP_023786386.1">
    <property type="nucleotide sequence ID" value="NC_022997.1"/>
</dbReference>